<feature type="domain" description="CSC1/OSCA1-like N-terminal transmembrane" evidence="12">
    <location>
        <begin position="7"/>
        <end position="170"/>
    </location>
</feature>
<feature type="transmembrane region" description="Helical" evidence="10">
    <location>
        <begin position="451"/>
        <end position="470"/>
    </location>
</feature>
<gene>
    <name evidence="14" type="ORF">F0562_033815</name>
</gene>
<feature type="domain" description="CSC1/OSCA1-like cytosolic" evidence="13">
    <location>
        <begin position="191"/>
        <end position="345"/>
    </location>
</feature>
<feature type="transmembrane region" description="Helical" evidence="10">
    <location>
        <begin position="398"/>
        <end position="421"/>
    </location>
</feature>
<evidence type="ECO:0000259" key="13">
    <source>
        <dbReference type="Pfam" id="PF14703"/>
    </source>
</evidence>
<feature type="domain" description="CSC1/OSCA1-like 7TM region" evidence="11">
    <location>
        <begin position="358"/>
        <end position="623"/>
    </location>
</feature>
<proteinExistence type="inferred from homology"/>
<evidence type="ECO:0000256" key="3">
    <source>
        <dbReference type="ARBA" id="ARBA00022448"/>
    </source>
</evidence>
<dbReference type="InterPro" id="IPR032880">
    <property type="entry name" value="CSC1/OSCA1-like_N"/>
</dbReference>
<evidence type="ECO:0000313" key="15">
    <source>
        <dbReference type="Proteomes" id="UP000325577"/>
    </source>
</evidence>
<evidence type="ECO:0000259" key="11">
    <source>
        <dbReference type="Pfam" id="PF02714"/>
    </source>
</evidence>
<name>A0A5J5AHZ2_9ASTE</name>
<keyword evidence="6 10" id="KW-1133">Transmembrane helix</keyword>
<evidence type="ECO:0008006" key="16">
    <source>
        <dbReference type="Google" id="ProtNLM"/>
    </source>
</evidence>
<dbReference type="Proteomes" id="UP000325577">
    <property type="component" value="Linkage Group LG20"/>
</dbReference>
<dbReference type="GO" id="GO:0005227">
    <property type="term" value="F:calcium-activated cation channel activity"/>
    <property type="evidence" value="ECO:0007669"/>
    <property type="project" value="InterPro"/>
</dbReference>
<dbReference type="EMBL" id="CM018044">
    <property type="protein sequence ID" value="KAA8529386.1"/>
    <property type="molecule type" value="Genomic_DNA"/>
</dbReference>
<evidence type="ECO:0000256" key="4">
    <source>
        <dbReference type="ARBA" id="ARBA00022692"/>
    </source>
</evidence>
<feature type="transmembrane region" description="Helical" evidence="10">
    <location>
        <begin position="359"/>
        <end position="378"/>
    </location>
</feature>
<feature type="transmembrane region" description="Helical" evidence="10">
    <location>
        <begin position="149"/>
        <end position="169"/>
    </location>
</feature>
<feature type="transmembrane region" description="Helical" evidence="10">
    <location>
        <begin position="6"/>
        <end position="29"/>
    </location>
</feature>
<feature type="transmembrane region" description="Helical" evidence="10">
    <location>
        <begin position="603"/>
        <end position="625"/>
    </location>
</feature>
<sequence>MEMIVYALVTSVGINLGLCILFFTLYSILRKQPSNFGVYVPRLLADGKSKEVSHFHLERLLPTPGWLQRAWQPSEEELLTYSGLDAVVFMRLITFSLKVFALAGIIGVFVLLPVNCTGNQLQEVDFSNLINNSLDAFSISNVNNGSKRLWIHFSAVYIVTIFVCCLLYYEYNYISAKRIAYFYSSKPQPHQFTILVHSIPVSVGSSVSDSVERFFKEYHPSTYLCHVVVRQTNKLRDLINAKKLYKRRIQLQSEPRRAKFKRDGCCGLFGRKVDFVNHYEKKLEDMEESVRLEQSVSLAGEEARAAFVSFNSRYGAAVASNVQLSINPTHWVTEQAPEPHDVYWPFFSSSFMWRWISKLVVIVACVLLTVLFLIPVVIVQGLSNLAQLEIWFPFLKSILTITFISQIVTGYLPSLILLLFLKIVPPIMEFFSSIQGYISNSEIERSACNKVLWFTIWNVFFANVLSGSILNQISIFLDPKNIPAKLAVAVPAQASFFIAYVVTAGWTSISSELFRMIPLICSLIAKPFIERTDDELEVPSLPFRRDIPRVLFFGLLGITYFFLAPLILPFLLVYFCLGYIIYRNQFMNVYAPRFETGGKFWPIVHNSMIFSLVLMHAIAVGIFTLQEAFFSINLYFSSSSPHASL</sequence>
<dbReference type="Pfam" id="PF02714">
    <property type="entry name" value="RSN1_7TM"/>
    <property type="match status" value="1"/>
</dbReference>
<feature type="transmembrane region" description="Helical" evidence="10">
    <location>
        <begin position="88"/>
        <end position="112"/>
    </location>
</feature>
<evidence type="ECO:0000259" key="12">
    <source>
        <dbReference type="Pfam" id="PF13967"/>
    </source>
</evidence>
<comment type="similarity">
    <text evidence="2">Belongs to the CSC1 (TC 1.A.17) family.</text>
</comment>
<dbReference type="OrthoDB" id="1689567at2759"/>
<dbReference type="AlphaFoldDB" id="A0A5J5AHZ2"/>
<evidence type="ECO:0000256" key="1">
    <source>
        <dbReference type="ARBA" id="ARBA00004141"/>
    </source>
</evidence>
<feature type="transmembrane region" description="Helical" evidence="10">
    <location>
        <begin position="482"/>
        <end position="501"/>
    </location>
</feature>
<dbReference type="InterPro" id="IPR045122">
    <property type="entry name" value="Csc1-like"/>
</dbReference>
<dbReference type="InterPro" id="IPR027815">
    <property type="entry name" value="CSC1/OSCA1-like_cyt"/>
</dbReference>
<comment type="subcellular location">
    <subcellularLocation>
        <location evidence="1">Membrane</location>
        <topology evidence="1">Multi-pass membrane protein</topology>
    </subcellularLocation>
</comment>
<protein>
    <recommendedName>
        <fullName evidence="16">CSC1/OSCA1-like 7TM region domain-containing protein</fullName>
    </recommendedName>
</protein>
<evidence type="ECO:0000256" key="8">
    <source>
        <dbReference type="ARBA" id="ARBA00023136"/>
    </source>
</evidence>
<keyword evidence="8 10" id="KW-0472">Membrane</keyword>
<keyword evidence="7" id="KW-0406">Ion transport</keyword>
<keyword evidence="9" id="KW-0407">Ion channel</keyword>
<dbReference type="Pfam" id="PF14703">
    <property type="entry name" value="PHM7_cyt"/>
    <property type="match status" value="1"/>
</dbReference>
<dbReference type="Pfam" id="PF13967">
    <property type="entry name" value="RSN1_TM"/>
    <property type="match status" value="1"/>
</dbReference>
<evidence type="ECO:0000256" key="5">
    <source>
        <dbReference type="ARBA" id="ARBA00022837"/>
    </source>
</evidence>
<accession>A0A5J5AHZ2</accession>
<dbReference type="PANTHER" id="PTHR13018">
    <property type="entry name" value="PROBABLE MEMBRANE PROTEIN DUF221-RELATED"/>
    <property type="match status" value="1"/>
</dbReference>
<evidence type="ECO:0000256" key="6">
    <source>
        <dbReference type="ARBA" id="ARBA00022989"/>
    </source>
</evidence>
<evidence type="ECO:0000256" key="7">
    <source>
        <dbReference type="ARBA" id="ARBA00023065"/>
    </source>
</evidence>
<keyword evidence="15" id="KW-1185">Reference proteome</keyword>
<feature type="transmembrane region" description="Helical" evidence="10">
    <location>
        <begin position="549"/>
        <end position="582"/>
    </location>
</feature>
<evidence type="ECO:0000256" key="2">
    <source>
        <dbReference type="ARBA" id="ARBA00007779"/>
    </source>
</evidence>
<dbReference type="PANTHER" id="PTHR13018:SF104">
    <property type="entry name" value="ERD (EARLY-RESPONSIVE TO DEHYDRATION STRESS) FAMILY PROTEIN"/>
    <property type="match status" value="1"/>
</dbReference>
<keyword evidence="5" id="KW-0106">Calcium</keyword>
<reference evidence="14 15" key="1">
    <citation type="submission" date="2019-09" db="EMBL/GenBank/DDBJ databases">
        <title>A chromosome-level genome assembly of the Chinese tupelo Nyssa sinensis.</title>
        <authorList>
            <person name="Yang X."/>
            <person name="Kang M."/>
            <person name="Yang Y."/>
            <person name="Xiong H."/>
            <person name="Wang M."/>
            <person name="Zhang Z."/>
            <person name="Wang Z."/>
            <person name="Wu H."/>
            <person name="Ma T."/>
            <person name="Liu J."/>
            <person name="Xi Z."/>
        </authorList>
    </citation>
    <scope>NUCLEOTIDE SEQUENCE [LARGE SCALE GENOMIC DNA]</scope>
    <source>
        <strain evidence="14">J267</strain>
        <tissue evidence="14">Leaf</tissue>
    </source>
</reference>
<dbReference type="InterPro" id="IPR003864">
    <property type="entry name" value="CSC1/OSCA1-like_7TM"/>
</dbReference>
<keyword evidence="3" id="KW-0813">Transport</keyword>
<evidence type="ECO:0000256" key="9">
    <source>
        <dbReference type="ARBA" id="ARBA00023303"/>
    </source>
</evidence>
<dbReference type="GO" id="GO:0005886">
    <property type="term" value="C:plasma membrane"/>
    <property type="evidence" value="ECO:0007669"/>
    <property type="project" value="TreeGrafter"/>
</dbReference>
<evidence type="ECO:0000313" key="14">
    <source>
        <dbReference type="EMBL" id="KAA8529386.1"/>
    </source>
</evidence>
<organism evidence="14 15">
    <name type="scientific">Nyssa sinensis</name>
    <dbReference type="NCBI Taxonomy" id="561372"/>
    <lineage>
        <taxon>Eukaryota</taxon>
        <taxon>Viridiplantae</taxon>
        <taxon>Streptophyta</taxon>
        <taxon>Embryophyta</taxon>
        <taxon>Tracheophyta</taxon>
        <taxon>Spermatophyta</taxon>
        <taxon>Magnoliopsida</taxon>
        <taxon>eudicotyledons</taxon>
        <taxon>Gunneridae</taxon>
        <taxon>Pentapetalae</taxon>
        <taxon>asterids</taxon>
        <taxon>Cornales</taxon>
        <taxon>Nyssaceae</taxon>
        <taxon>Nyssa</taxon>
    </lineage>
</organism>
<evidence type="ECO:0000256" key="10">
    <source>
        <dbReference type="SAM" id="Phobius"/>
    </source>
</evidence>
<keyword evidence="4 10" id="KW-0812">Transmembrane</keyword>